<dbReference type="GO" id="GO:0016020">
    <property type="term" value="C:membrane"/>
    <property type="evidence" value="ECO:0007669"/>
    <property type="project" value="UniProtKB-SubCell"/>
</dbReference>
<dbReference type="PANTHER" id="PTHR34192:SF10">
    <property type="entry name" value="PLASTOCYANIN MAJOR ISOFORM, CHLOROPLASTIC-RELATED"/>
    <property type="match status" value="1"/>
</dbReference>
<evidence type="ECO:0000259" key="9">
    <source>
        <dbReference type="Pfam" id="PF00127"/>
    </source>
</evidence>
<comment type="subcellular location">
    <subcellularLocation>
        <location evidence="1">Membrane</location>
    </subcellularLocation>
</comment>
<evidence type="ECO:0000256" key="2">
    <source>
        <dbReference type="ARBA" id="ARBA00022448"/>
    </source>
</evidence>
<dbReference type="KEGG" id="ssai:N0B31_02405"/>
<sequence length="167" mass="16885">MTDDQSRRRFLSRRAIALAGVMALAGCTSGGNGNGGGDDGPTPSDEPTATATDSGGSNADHTVVVGPAGSLVFDPAELAVAPGDTVQFSWESNFHTVTVESAPSASDWTGTGEETQDAGYTHTHTFEVTGTYDYYCNPHRGSGMVGSITVGDADGGSGDSGGGDDPY</sequence>
<evidence type="ECO:0000256" key="8">
    <source>
        <dbReference type="SAM" id="MobiDB-lite"/>
    </source>
</evidence>
<feature type="binding site" evidence="7">
    <location>
        <position position="136"/>
    </location>
    <ligand>
        <name>Cu cation</name>
        <dbReference type="ChEBI" id="CHEBI:23378"/>
    </ligand>
</feature>
<dbReference type="InterPro" id="IPR028871">
    <property type="entry name" value="BlueCu_1_BS"/>
</dbReference>
<dbReference type="GeneID" id="74941237"/>
<organism evidence="10 11">
    <name type="scientific">Salinirubellus salinus</name>
    <dbReference type="NCBI Taxonomy" id="1364945"/>
    <lineage>
        <taxon>Archaea</taxon>
        <taxon>Methanobacteriati</taxon>
        <taxon>Methanobacteriota</taxon>
        <taxon>Stenosarchaea group</taxon>
        <taxon>Halobacteria</taxon>
        <taxon>Halobacteriales</taxon>
        <taxon>Natronomonadaceae</taxon>
        <taxon>Salinirubellus</taxon>
    </lineage>
</organism>
<keyword evidence="6" id="KW-0472">Membrane</keyword>
<protein>
    <submittedName>
        <fullName evidence="10">Plastocyanin/azurin family copper-binding protein</fullName>
    </submittedName>
</protein>
<feature type="domain" description="Blue (type 1) copper" evidence="9">
    <location>
        <begin position="64"/>
        <end position="150"/>
    </location>
</feature>
<dbReference type="RefSeq" id="WP_260594193.1">
    <property type="nucleotide sequence ID" value="NZ_CP104003.1"/>
</dbReference>
<comment type="cofactor">
    <cofactor evidence="7">
        <name>Cu(2+)</name>
        <dbReference type="ChEBI" id="CHEBI:29036"/>
    </cofactor>
    <text evidence="7">The crystal structure with reduced Cu(1+) has also been determined.</text>
</comment>
<dbReference type="InterPro" id="IPR000923">
    <property type="entry name" value="BlueCu_1"/>
</dbReference>
<dbReference type="InterPro" id="IPR002387">
    <property type="entry name" value="Plastocyanin"/>
</dbReference>
<dbReference type="GO" id="GO:0009055">
    <property type="term" value="F:electron transfer activity"/>
    <property type="evidence" value="ECO:0007669"/>
    <property type="project" value="InterPro"/>
</dbReference>
<accession>A0A9E7U8S4</accession>
<keyword evidence="3 7" id="KW-0479">Metal-binding</keyword>
<dbReference type="GO" id="GO:0005507">
    <property type="term" value="F:copper ion binding"/>
    <property type="evidence" value="ECO:0007669"/>
    <property type="project" value="InterPro"/>
</dbReference>
<feature type="compositionally biased region" description="Polar residues" evidence="8">
    <location>
        <begin position="45"/>
        <end position="60"/>
    </location>
</feature>
<keyword evidence="2" id="KW-0813">Transport</keyword>
<keyword evidence="4" id="KW-0249">Electron transport</keyword>
<dbReference type="SUPFAM" id="SSF49503">
    <property type="entry name" value="Cupredoxins"/>
    <property type="match status" value="1"/>
</dbReference>
<dbReference type="PROSITE" id="PS51257">
    <property type="entry name" value="PROKAR_LIPOPROTEIN"/>
    <property type="match status" value="1"/>
</dbReference>
<evidence type="ECO:0000256" key="5">
    <source>
        <dbReference type="ARBA" id="ARBA00023008"/>
    </source>
</evidence>
<dbReference type="PANTHER" id="PTHR34192">
    <property type="entry name" value="PLASTOCYANIN MAJOR ISOFORM, CHLOROPLASTIC-RELATED"/>
    <property type="match status" value="1"/>
</dbReference>
<dbReference type="CDD" id="cd04220">
    <property type="entry name" value="Halocyanin"/>
    <property type="match status" value="1"/>
</dbReference>
<feature type="binding site" evidence="7">
    <location>
        <position position="144"/>
    </location>
    <ligand>
        <name>Cu cation</name>
        <dbReference type="ChEBI" id="CHEBI:23378"/>
    </ligand>
</feature>
<evidence type="ECO:0000256" key="3">
    <source>
        <dbReference type="ARBA" id="ARBA00022723"/>
    </source>
</evidence>
<dbReference type="Proteomes" id="UP001057580">
    <property type="component" value="Chromosome"/>
</dbReference>
<evidence type="ECO:0000256" key="7">
    <source>
        <dbReference type="PIRSR" id="PIRSR602387-1"/>
    </source>
</evidence>
<evidence type="ECO:0000313" key="10">
    <source>
        <dbReference type="EMBL" id="UWM55141.1"/>
    </source>
</evidence>
<reference evidence="10" key="1">
    <citation type="submission" date="2022-09" db="EMBL/GenBank/DDBJ databases">
        <title>Diverse halophilic archaea isolated from saline environments.</title>
        <authorList>
            <person name="Cui H.-L."/>
        </authorList>
    </citation>
    <scope>NUCLEOTIDE SEQUENCE</scope>
    <source>
        <strain evidence="10">ZS-35-S2</strain>
    </source>
</reference>
<feature type="region of interest" description="Disordered" evidence="8">
    <location>
        <begin position="30"/>
        <end position="62"/>
    </location>
</feature>
<dbReference type="InterPro" id="IPR008972">
    <property type="entry name" value="Cupredoxin"/>
</dbReference>
<keyword evidence="5 7" id="KW-0186">Copper</keyword>
<evidence type="ECO:0000256" key="1">
    <source>
        <dbReference type="ARBA" id="ARBA00004370"/>
    </source>
</evidence>
<dbReference type="PRINTS" id="PR00157">
    <property type="entry name" value="PLASTOCYANIN"/>
</dbReference>
<dbReference type="PROSITE" id="PS00196">
    <property type="entry name" value="COPPER_BLUE"/>
    <property type="match status" value="1"/>
</dbReference>
<keyword evidence="11" id="KW-1185">Reference proteome</keyword>
<dbReference type="AlphaFoldDB" id="A0A9E7U8S4"/>
<evidence type="ECO:0000256" key="4">
    <source>
        <dbReference type="ARBA" id="ARBA00022982"/>
    </source>
</evidence>
<proteinExistence type="predicted"/>
<evidence type="ECO:0000313" key="11">
    <source>
        <dbReference type="Proteomes" id="UP001057580"/>
    </source>
</evidence>
<feature type="compositionally biased region" description="Gly residues" evidence="8">
    <location>
        <begin position="30"/>
        <end position="39"/>
    </location>
</feature>
<dbReference type="EMBL" id="CP104003">
    <property type="protein sequence ID" value="UWM55141.1"/>
    <property type="molecule type" value="Genomic_DNA"/>
</dbReference>
<name>A0A9E7U8S4_9EURY</name>
<dbReference type="Gene3D" id="2.60.40.420">
    <property type="entry name" value="Cupredoxins - blue copper proteins"/>
    <property type="match status" value="1"/>
</dbReference>
<gene>
    <name evidence="10" type="ORF">N0B31_02405</name>
</gene>
<evidence type="ECO:0000256" key="6">
    <source>
        <dbReference type="ARBA" id="ARBA00023136"/>
    </source>
</evidence>
<feature type="binding site" evidence="7">
    <location>
        <position position="95"/>
    </location>
    <ligand>
        <name>Cu cation</name>
        <dbReference type="ChEBI" id="CHEBI:23378"/>
    </ligand>
</feature>
<dbReference type="Pfam" id="PF00127">
    <property type="entry name" value="Copper-bind"/>
    <property type="match status" value="1"/>
</dbReference>
<feature type="binding site" evidence="7">
    <location>
        <position position="139"/>
    </location>
    <ligand>
        <name>Cu cation</name>
        <dbReference type="ChEBI" id="CHEBI:23378"/>
    </ligand>
</feature>